<keyword evidence="1" id="KW-1133">Transmembrane helix</keyword>
<dbReference type="AlphaFoldDB" id="A0A507C6G8"/>
<evidence type="ECO:0000256" key="2">
    <source>
        <dbReference type="SAM" id="SignalP"/>
    </source>
</evidence>
<gene>
    <name evidence="3" type="ORF">SeLEV6574_g08408</name>
</gene>
<keyword evidence="1" id="KW-0472">Membrane</keyword>
<accession>A0A507C6G8</accession>
<keyword evidence="1" id="KW-0812">Transmembrane</keyword>
<dbReference type="Proteomes" id="UP000320475">
    <property type="component" value="Unassembled WGS sequence"/>
</dbReference>
<feature type="signal peptide" evidence="2">
    <location>
        <begin position="1"/>
        <end position="20"/>
    </location>
</feature>
<comment type="caution">
    <text evidence="3">The sequence shown here is derived from an EMBL/GenBank/DDBJ whole genome shotgun (WGS) entry which is preliminary data.</text>
</comment>
<dbReference type="EMBL" id="QEAM01000916">
    <property type="protein sequence ID" value="TPX33143.1"/>
    <property type="molecule type" value="Genomic_DNA"/>
</dbReference>
<protein>
    <submittedName>
        <fullName evidence="3">Uncharacterized protein</fullName>
    </submittedName>
</protein>
<evidence type="ECO:0000256" key="1">
    <source>
        <dbReference type="SAM" id="Phobius"/>
    </source>
</evidence>
<reference evidence="3 4" key="1">
    <citation type="journal article" date="2019" name="Sci. Rep.">
        <title>Comparative genomics of chytrid fungi reveal insights into the obligate biotrophic and pathogenic lifestyle of Synchytrium endobioticum.</title>
        <authorList>
            <person name="van de Vossenberg B.T.L.H."/>
            <person name="Warris S."/>
            <person name="Nguyen H.D.T."/>
            <person name="van Gent-Pelzer M.P.E."/>
            <person name="Joly D.L."/>
            <person name="van de Geest H.C."/>
            <person name="Bonants P.J.M."/>
            <person name="Smith D.S."/>
            <person name="Levesque C.A."/>
            <person name="van der Lee T.A.J."/>
        </authorList>
    </citation>
    <scope>NUCLEOTIDE SEQUENCE [LARGE SCALE GENOMIC DNA]</scope>
    <source>
        <strain evidence="3 4">LEV6574</strain>
    </source>
</reference>
<keyword evidence="2" id="KW-0732">Signal</keyword>
<feature type="chain" id="PRO_5021457224" evidence="2">
    <location>
        <begin position="21"/>
        <end position="159"/>
    </location>
</feature>
<organism evidence="3 4">
    <name type="scientific">Synchytrium endobioticum</name>
    <dbReference type="NCBI Taxonomy" id="286115"/>
    <lineage>
        <taxon>Eukaryota</taxon>
        <taxon>Fungi</taxon>
        <taxon>Fungi incertae sedis</taxon>
        <taxon>Chytridiomycota</taxon>
        <taxon>Chytridiomycota incertae sedis</taxon>
        <taxon>Chytridiomycetes</taxon>
        <taxon>Synchytriales</taxon>
        <taxon>Synchytriaceae</taxon>
        <taxon>Synchytrium</taxon>
    </lineage>
</organism>
<feature type="transmembrane region" description="Helical" evidence="1">
    <location>
        <begin position="80"/>
        <end position="102"/>
    </location>
</feature>
<name>A0A507C6G8_9FUNG</name>
<proteinExistence type="predicted"/>
<sequence length="159" mass="18064">MHRRLIPAAATLLLITSSYASTSGLVKRDDIEDPSVHNQGLPAHDVARVDADSNLWTMLQIAHVGWVLGEFGAILNNPSFMDASVCVGTVSLLVLLALTWWLRRKCTSREISKMWSFNMHGVMFARQSLREIHKIMKPAVDPKCDTWYKIKMIPYYIKH</sequence>
<evidence type="ECO:0000313" key="4">
    <source>
        <dbReference type="Proteomes" id="UP000320475"/>
    </source>
</evidence>
<evidence type="ECO:0000313" key="3">
    <source>
        <dbReference type="EMBL" id="TPX33143.1"/>
    </source>
</evidence>